<gene>
    <name evidence="1" type="ORF">PY02114</name>
</gene>
<dbReference type="InParanoid" id="Q7RMR4"/>
<proteinExistence type="predicted"/>
<evidence type="ECO:0000313" key="2">
    <source>
        <dbReference type="Proteomes" id="UP000008553"/>
    </source>
</evidence>
<dbReference type="EMBL" id="AABL01000580">
    <property type="protein sequence ID" value="EAA21542.1"/>
    <property type="molecule type" value="Genomic_DNA"/>
</dbReference>
<dbReference type="AlphaFoldDB" id="Q7RMR4"/>
<organism evidence="1 2">
    <name type="scientific">Plasmodium yoelii yoelii</name>
    <dbReference type="NCBI Taxonomy" id="73239"/>
    <lineage>
        <taxon>Eukaryota</taxon>
        <taxon>Sar</taxon>
        <taxon>Alveolata</taxon>
        <taxon>Apicomplexa</taxon>
        <taxon>Aconoidasida</taxon>
        <taxon>Haemosporida</taxon>
        <taxon>Plasmodiidae</taxon>
        <taxon>Plasmodium</taxon>
        <taxon>Plasmodium (Vinckeia)</taxon>
    </lineage>
</organism>
<sequence length="359" mass="42145">MNNAEHLTNIYLNLYIKRENISYLSPTKGILFWGHYLLKQKIWRCFFHTISHKYNKIIPDCQQFKSVRTYFPDELKNGNYDFLSNGQHFNKYCTNNRCDSNLEQINSACLYLFNAFFVNSFSFKNNANNNIDVVDYIIIWLSYILSLKENGINKLDDFYTNHIKTNTHYKTKIDDVSGYKCFMEIIDTKKDLLNMDIDNNNNIISNFYKAFKSLCEMYSEFGESTSNCENSDYNNLKNKCKDSNFSTFPEISTPQIAIKGPEQISENKSETNSEQKFEQKSDVTSSSSIVSKLIPVLSIFGAIPIFLGISYKVNNKELKNYFHYIYPNYSLFGFRKRPQKQHLREKLKNSDYSRNSNND</sequence>
<accession>Q7RMR4</accession>
<keyword evidence="2" id="KW-1185">Reference proteome</keyword>
<dbReference type="InterPro" id="IPR006477">
    <property type="entry name" value="Yir_bir_cir"/>
</dbReference>
<protein>
    <submittedName>
        <fullName evidence="1">Yir3 protein</fullName>
    </submittedName>
</protein>
<comment type="caution">
    <text evidence="1">The sequence shown here is derived from an EMBL/GenBank/DDBJ whole genome shotgun (WGS) entry which is preliminary data.</text>
</comment>
<dbReference type="PaxDb" id="73239-Q7RMR4"/>
<evidence type="ECO:0000313" key="1">
    <source>
        <dbReference type="EMBL" id="EAA21542.1"/>
    </source>
</evidence>
<reference evidence="1 2" key="1">
    <citation type="journal article" date="2002" name="Nature">
        <title>Genome sequence and comparative analysis of the model rodent malaria parasite Plasmodium yoelii yoelii.</title>
        <authorList>
            <person name="Carlton J.M."/>
            <person name="Angiuoli S.V."/>
            <person name="Suh B.B."/>
            <person name="Kooij T.W."/>
            <person name="Pertea M."/>
            <person name="Silva J.C."/>
            <person name="Ermolaeva M.D."/>
            <person name="Allen J.E."/>
            <person name="Selengut J.D."/>
            <person name="Koo H.L."/>
            <person name="Peterson J.D."/>
            <person name="Pop M."/>
            <person name="Kosack D.S."/>
            <person name="Shumway M.F."/>
            <person name="Bidwell S.L."/>
            <person name="Shallom S.J."/>
            <person name="van Aken S.E."/>
            <person name="Riedmuller S.B."/>
            <person name="Feldblyum T.V."/>
            <person name="Cho J.K."/>
            <person name="Quackenbush J."/>
            <person name="Sedegah M."/>
            <person name="Shoaibi A."/>
            <person name="Cummings L.M."/>
            <person name="Florens L."/>
            <person name="Yates J.R."/>
            <person name="Raine J.D."/>
            <person name="Sinden R.E."/>
            <person name="Harris M.A."/>
            <person name="Cunningham D.A."/>
            <person name="Preiser P.R."/>
            <person name="Bergman L.W."/>
            <person name="Vaidya A.B."/>
            <person name="van Lin L.H."/>
            <person name="Janse C.J."/>
            <person name="Waters A.P."/>
            <person name="Smith H.O."/>
            <person name="White O.R."/>
            <person name="Salzberg S.L."/>
            <person name="Venter J.C."/>
            <person name="Fraser C.M."/>
            <person name="Hoffman S.L."/>
            <person name="Gardner M.J."/>
            <person name="Carucci D.J."/>
        </authorList>
    </citation>
    <scope>NUCLEOTIDE SEQUENCE [LARGE SCALE GENOMIC DNA]</scope>
    <source>
        <strain evidence="1 2">17XNL</strain>
    </source>
</reference>
<dbReference type="Pfam" id="PF06022">
    <property type="entry name" value="Cir_Bir_Yir"/>
    <property type="match status" value="2"/>
</dbReference>
<dbReference type="NCBIfam" id="TIGR01590">
    <property type="entry name" value="yir-bir-cir_Pla"/>
    <property type="match status" value="1"/>
</dbReference>
<name>Q7RMR4_PLAYO</name>
<dbReference type="Proteomes" id="UP000008553">
    <property type="component" value="Unassembled WGS sequence"/>
</dbReference>